<comment type="caution">
    <text evidence="2">The sequence shown here is derived from an EMBL/GenBank/DDBJ whole genome shotgun (WGS) entry which is preliminary data.</text>
</comment>
<feature type="compositionally biased region" description="Basic and acidic residues" evidence="1">
    <location>
        <begin position="51"/>
        <end position="67"/>
    </location>
</feature>
<dbReference type="AlphaFoldDB" id="A0ABD0LF17"/>
<keyword evidence="3" id="KW-1185">Reference proteome</keyword>
<feature type="region of interest" description="Disordered" evidence="1">
    <location>
        <begin position="101"/>
        <end position="139"/>
    </location>
</feature>
<evidence type="ECO:0000313" key="2">
    <source>
        <dbReference type="EMBL" id="KAK7498065.1"/>
    </source>
</evidence>
<name>A0ABD0LF17_9CAEN</name>
<feature type="non-terminal residue" evidence="2">
    <location>
        <position position="1"/>
    </location>
</feature>
<accession>A0ABD0LF17</accession>
<dbReference type="EMBL" id="JACVVK020000053">
    <property type="protein sequence ID" value="KAK7498065.1"/>
    <property type="molecule type" value="Genomic_DNA"/>
</dbReference>
<sequence>VTSKTRLQARLLKSFRVTRATGRRVPAAADMPLLSLISVARLKFQQKLIGHRSEERSHSESYEKRAASQDAVSPASHSKRLPPIMVSFTLATCRLAKLAGGSHHRHLSNRGSNSAPQCISGRREYYEPAGPESFNETLS</sequence>
<protein>
    <submittedName>
        <fullName evidence="2">Uncharacterized protein</fullName>
    </submittedName>
</protein>
<gene>
    <name evidence="2" type="ORF">BaRGS_00010653</name>
</gene>
<dbReference type="Proteomes" id="UP001519460">
    <property type="component" value="Unassembled WGS sequence"/>
</dbReference>
<feature type="region of interest" description="Disordered" evidence="1">
    <location>
        <begin position="49"/>
        <end position="78"/>
    </location>
</feature>
<evidence type="ECO:0000313" key="3">
    <source>
        <dbReference type="Proteomes" id="UP001519460"/>
    </source>
</evidence>
<organism evidence="2 3">
    <name type="scientific">Batillaria attramentaria</name>
    <dbReference type="NCBI Taxonomy" id="370345"/>
    <lineage>
        <taxon>Eukaryota</taxon>
        <taxon>Metazoa</taxon>
        <taxon>Spiralia</taxon>
        <taxon>Lophotrochozoa</taxon>
        <taxon>Mollusca</taxon>
        <taxon>Gastropoda</taxon>
        <taxon>Caenogastropoda</taxon>
        <taxon>Sorbeoconcha</taxon>
        <taxon>Cerithioidea</taxon>
        <taxon>Batillariidae</taxon>
        <taxon>Batillaria</taxon>
    </lineage>
</organism>
<evidence type="ECO:0000256" key="1">
    <source>
        <dbReference type="SAM" id="MobiDB-lite"/>
    </source>
</evidence>
<proteinExistence type="predicted"/>
<reference evidence="2 3" key="1">
    <citation type="journal article" date="2023" name="Sci. Data">
        <title>Genome assembly of the Korean intertidal mud-creeper Batillaria attramentaria.</title>
        <authorList>
            <person name="Patra A.K."/>
            <person name="Ho P.T."/>
            <person name="Jun S."/>
            <person name="Lee S.J."/>
            <person name="Kim Y."/>
            <person name="Won Y.J."/>
        </authorList>
    </citation>
    <scope>NUCLEOTIDE SEQUENCE [LARGE SCALE GENOMIC DNA]</scope>
    <source>
        <strain evidence="2">Wonlab-2016</strain>
    </source>
</reference>